<feature type="domain" description="Major facilitator superfamily (MFS) profile" evidence="8">
    <location>
        <begin position="29"/>
        <end position="441"/>
    </location>
</feature>
<feature type="transmembrane region" description="Helical" evidence="7">
    <location>
        <begin position="206"/>
        <end position="225"/>
    </location>
</feature>
<feature type="transmembrane region" description="Helical" evidence="7">
    <location>
        <begin position="266"/>
        <end position="283"/>
    </location>
</feature>
<dbReference type="PANTHER" id="PTHR43045">
    <property type="entry name" value="SHIKIMATE TRANSPORTER"/>
    <property type="match status" value="1"/>
</dbReference>
<dbReference type="InterPro" id="IPR020846">
    <property type="entry name" value="MFS_dom"/>
</dbReference>
<dbReference type="Pfam" id="PF00083">
    <property type="entry name" value="Sugar_tr"/>
    <property type="match status" value="1"/>
</dbReference>
<evidence type="ECO:0000256" key="7">
    <source>
        <dbReference type="SAM" id="Phobius"/>
    </source>
</evidence>
<evidence type="ECO:0000256" key="5">
    <source>
        <dbReference type="ARBA" id="ARBA00022989"/>
    </source>
</evidence>
<protein>
    <submittedName>
        <fullName evidence="9">MHS family MFS transporter</fullName>
    </submittedName>
</protein>
<feature type="transmembrane region" description="Helical" evidence="7">
    <location>
        <begin position="384"/>
        <end position="409"/>
    </location>
</feature>
<reference evidence="9 10" key="1">
    <citation type="submission" date="2020-04" db="EMBL/GenBank/DDBJ databases">
        <title>Description of novel Gluconacetobacter.</title>
        <authorList>
            <person name="Sombolestani A."/>
        </authorList>
    </citation>
    <scope>NUCLEOTIDE SEQUENCE [LARGE SCALE GENOMIC DNA]</scope>
    <source>
        <strain evidence="9 10">LMG 7603</strain>
    </source>
</reference>
<name>A0A7W4NH15_GLUDI</name>
<comment type="caution">
    <text evidence="9">The sequence shown here is derived from an EMBL/GenBank/DDBJ whole genome shotgun (WGS) entry which is preliminary data.</text>
</comment>
<dbReference type="RefSeq" id="WP_183116310.1">
    <property type="nucleotide sequence ID" value="NZ_JABEQG010000037.1"/>
</dbReference>
<dbReference type="Gene3D" id="1.20.1250.20">
    <property type="entry name" value="MFS general substrate transporter like domains"/>
    <property type="match status" value="2"/>
</dbReference>
<evidence type="ECO:0000259" key="8">
    <source>
        <dbReference type="PROSITE" id="PS50850"/>
    </source>
</evidence>
<evidence type="ECO:0000313" key="10">
    <source>
        <dbReference type="Proteomes" id="UP000550787"/>
    </source>
</evidence>
<dbReference type="PANTHER" id="PTHR43045:SF1">
    <property type="entry name" value="SHIKIMATE TRANSPORTER"/>
    <property type="match status" value="1"/>
</dbReference>
<feature type="transmembrane region" description="Helical" evidence="7">
    <location>
        <begin position="415"/>
        <end position="434"/>
    </location>
</feature>
<feature type="transmembrane region" description="Helical" evidence="7">
    <location>
        <begin position="67"/>
        <end position="90"/>
    </location>
</feature>
<evidence type="ECO:0000256" key="3">
    <source>
        <dbReference type="ARBA" id="ARBA00022475"/>
    </source>
</evidence>
<dbReference type="AlphaFoldDB" id="A0A7W4NH15"/>
<proteinExistence type="predicted"/>
<feature type="transmembrane region" description="Helical" evidence="7">
    <location>
        <begin position="177"/>
        <end position="194"/>
    </location>
</feature>
<dbReference type="Proteomes" id="UP000550787">
    <property type="component" value="Unassembled WGS sequence"/>
</dbReference>
<evidence type="ECO:0000313" key="9">
    <source>
        <dbReference type="EMBL" id="MBB2157634.1"/>
    </source>
</evidence>
<keyword evidence="4 7" id="KW-0812">Transmembrane</keyword>
<evidence type="ECO:0000256" key="1">
    <source>
        <dbReference type="ARBA" id="ARBA00004651"/>
    </source>
</evidence>
<evidence type="ECO:0000256" key="6">
    <source>
        <dbReference type="ARBA" id="ARBA00023136"/>
    </source>
</evidence>
<feature type="transmembrane region" description="Helical" evidence="7">
    <location>
        <begin position="320"/>
        <end position="339"/>
    </location>
</feature>
<feature type="transmembrane region" description="Helical" evidence="7">
    <location>
        <begin position="102"/>
        <end position="123"/>
    </location>
</feature>
<feature type="transmembrane region" description="Helical" evidence="7">
    <location>
        <begin position="289"/>
        <end position="308"/>
    </location>
</feature>
<keyword evidence="2" id="KW-0813">Transport</keyword>
<evidence type="ECO:0000256" key="2">
    <source>
        <dbReference type="ARBA" id="ARBA00022448"/>
    </source>
</evidence>
<accession>A0A7W4NH15</accession>
<organism evidence="9 10">
    <name type="scientific">Gluconacetobacter diazotrophicus</name>
    <name type="common">Acetobacter diazotrophicus</name>
    <dbReference type="NCBI Taxonomy" id="33996"/>
    <lineage>
        <taxon>Bacteria</taxon>
        <taxon>Pseudomonadati</taxon>
        <taxon>Pseudomonadota</taxon>
        <taxon>Alphaproteobacteria</taxon>
        <taxon>Acetobacterales</taxon>
        <taxon>Acetobacteraceae</taxon>
        <taxon>Gluconacetobacter</taxon>
    </lineage>
</organism>
<dbReference type="CDD" id="cd17369">
    <property type="entry name" value="MFS_ShiA_like"/>
    <property type="match status" value="1"/>
</dbReference>
<dbReference type="InterPro" id="IPR036259">
    <property type="entry name" value="MFS_trans_sf"/>
</dbReference>
<dbReference type="GO" id="GO:0022857">
    <property type="term" value="F:transmembrane transporter activity"/>
    <property type="evidence" value="ECO:0007669"/>
    <property type="project" value="InterPro"/>
</dbReference>
<evidence type="ECO:0000256" key="4">
    <source>
        <dbReference type="ARBA" id="ARBA00022692"/>
    </source>
</evidence>
<keyword evidence="3" id="KW-1003">Cell membrane</keyword>
<dbReference type="InterPro" id="IPR005828">
    <property type="entry name" value="MFS_sugar_transport-like"/>
</dbReference>
<dbReference type="SUPFAM" id="SSF103473">
    <property type="entry name" value="MFS general substrate transporter"/>
    <property type="match status" value="1"/>
</dbReference>
<sequence>MKNVTPRQASFQEDQNPQIMRARLSQWRIAFASIVGTMLEWYDFTIYNTMAALIFGRLFFPSAQPRVGMILAFSTYAVGYVSRPVGAVVFGWIGDRYGRRTVLVFALTLMGACTASIAVLPTFESIGIVAPLGLSIVRFLQGLALGGEWAGAVLIATEHGSAHRQGRNSSWAQMGPAAGILLATFVIGGVGIFMPDRAFLSWGWRVPFALSAFLMVFGLWVRRAVPETPVFAKSRHEAGAPPLVEVLRKHKAALAIASSSRIGTDVLYSLLLIFSIPYITQFLDMPRSVALGCTLTGSACELVAIPVFGSLIDRIGCRKVYAGGILAGSLITLAFFPVFGMKLPLAIFGLTAIGTVSHAAMYAAQGTFITNQFPSTVRYTGSSLAYTLGSLAGGSAFAPLIMSSIVGGWTGTWGITLYVMVTLAVTAAGIVAAGHRTPSEQS</sequence>
<dbReference type="EMBL" id="JABEQG010000037">
    <property type="protein sequence ID" value="MBB2157634.1"/>
    <property type="molecule type" value="Genomic_DNA"/>
</dbReference>
<keyword evidence="5 7" id="KW-1133">Transmembrane helix</keyword>
<dbReference type="PROSITE" id="PS50850">
    <property type="entry name" value="MFS"/>
    <property type="match status" value="1"/>
</dbReference>
<feature type="transmembrane region" description="Helical" evidence="7">
    <location>
        <begin position="29"/>
        <end position="55"/>
    </location>
</feature>
<keyword evidence="6 7" id="KW-0472">Membrane</keyword>
<gene>
    <name evidence="9" type="ORF">HLH33_15160</name>
</gene>
<feature type="transmembrane region" description="Helical" evidence="7">
    <location>
        <begin position="135"/>
        <end position="156"/>
    </location>
</feature>
<comment type="subcellular location">
    <subcellularLocation>
        <location evidence="1">Cell membrane</location>
        <topology evidence="1">Multi-pass membrane protein</topology>
    </subcellularLocation>
</comment>
<feature type="transmembrane region" description="Helical" evidence="7">
    <location>
        <begin position="345"/>
        <end position="364"/>
    </location>
</feature>
<dbReference type="GO" id="GO:0005886">
    <property type="term" value="C:plasma membrane"/>
    <property type="evidence" value="ECO:0007669"/>
    <property type="project" value="UniProtKB-SubCell"/>
</dbReference>